<keyword evidence="3" id="KW-1185">Reference proteome</keyword>
<keyword evidence="1" id="KW-1133">Transmembrane helix</keyword>
<evidence type="ECO:0000313" key="3">
    <source>
        <dbReference type="Proteomes" id="UP000008461"/>
    </source>
</evidence>
<proteinExistence type="predicted"/>
<dbReference type="Proteomes" id="UP000008461">
    <property type="component" value="Chromosome"/>
</dbReference>
<feature type="transmembrane region" description="Helical" evidence="1">
    <location>
        <begin position="127"/>
        <end position="145"/>
    </location>
</feature>
<feature type="transmembrane region" description="Helical" evidence="1">
    <location>
        <begin position="85"/>
        <end position="107"/>
    </location>
</feature>
<evidence type="ECO:0000313" key="2">
    <source>
        <dbReference type="EMBL" id="AEE48205.1"/>
    </source>
</evidence>
<accession>F4KW07</accession>
<organism evidence="2 3">
    <name type="scientific">Haliscomenobacter hydrossis (strain ATCC 27775 / DSM 1100 / LMG 10767 / O)</name>
    <dbReference type="NCBI Taxonomy" id="760192"/>
    <lineage>
        <taxon>Bacteria</taxon>
        <taxon>Pseudomonadati</taxon>
        <taxon>Bacteroidota</taxon>
        <taxon>Saprospiria</taxon>
        <taxon>Saprospirales</taxon>
        <taxon>Haliscomenobacteraceae</taxon>
        <taxon>Haliscomenobacter</taxon>
    </lineage>
</organism>
<sequence length="174" mass="19150">MSAKPKTYRSSTKTNYWAAILRAVPLAGIFYGILITIGNLLSYVVFGGYTNFATKVITGIQLFLLWLIVSSTVRTLHLLAKDIPVLILWLAGGLTAIVSVLLAPIVLDLFYRMGLEVGPTIANASKLRFYLALGLIFSLIAIIHVRVKNKALGSTLEWVIVLGLGVVFYVYYLK</sequence>
<dbReference type="EMBL" id="CP002691">
    <property type="protein sequence ID" value="AEE48205.1"/>
    <property type="molecule type" value="Genomic_DNA"/>
</dbReference>
<keyword evidence="1" id="KW-0472">Membrane</keyword>
<dbReference type="KEGG" id="hhy:Halhy_0293"/>
<feature type="transmembrane region" description="Helical" evidence="1">
    <location>
        <begin position="20"/>
        <end position="46"/>
    </location>
</feature>
<feature type="transmembrane region" description="Helical" evidence="1">
    <location>
        <begin position="52"/>
        <end position="73"/>
    </location>
</feature>
<dbReference type="RefSeq" id="WP_013762769.1">
    <property type="nucleotide sequence ID" value="NC_015510.1"/>
</dbReference>
<protein>
    <submittedName>
        <fullName evidence="2">Uncharacterized protein</fullName>
    </submittedName>
</protein>
<feature type="transmembrane region" description="Helical" evidence="1">
    <location>
        <begin position="152"/>
        <end position="172"/>
    </location>
</feature>
<reference key="2">
    <citation type="submission" date="2011-04" db="EMBL/GenBank/DDBJ databases">
        <title>Complete sequence of chromosome of Haliscomenobacter hydrossis DSM 1100.</title>
        <authorList>
            <consortium name="US DOE Joint Genome Institute (JGI-PGF)"/>
            <person name="Lucas S."/>
            <person name="Han J."/>
            <person name="Lapidus A."/>
            <person name="Bruce D."/>
            <person name="Goodwin L."/>
            <person name="Pitluck S."/>
            <person name="Peters L."/>
            <person name="Kyrpides N."/>
            <person name="Mavromatis K."/>
            <person name="Ivanova N."/>
            <person name="Ovchinnikova G."/>
            <person name="Pagani I."/>
            <person name="Daligault H."/>
            <person name="Detter J.C."/>
            <person name="Han C."/>
            <person name="Land M."/>
            <person name="Hauser L."/>
            <person name="Markowitz V."/>
            <person name="Cheng J.-F."/>
            <person name="Hugenholtz P."/>
            <person name="Woyke T."/>
            <person name="Wu D."/>
            <person name="Verbarg S."/>
            <person name="Frueling A."/>
            <person name="Brambilla E."/>
            <person name="Klenk H.-P."/>
            <person name="Eisen J.A."/>
        </authorList>
    </citation>
    <scope>NUCLEOTIDE SEQUENCE</scope>
    <source>
        <strain>DSM 1100</strain>
    </source>
</reference>
<name>F4KW07_HALH1</name>
<gene>
    <name evidence="2" type="ordered locus">Halhy_0293</name>
</gene>
<keyword evidence="1" id="KW-0812">Transmembrane</keyword>
<dbReference type="HOGENOM" id="CLU_1537959_0_0_10"/>
<dbReference type="AlphaFoldDB" id="F4KW07"/>
<evidence type="ECO:0000256" key="1">
    <source>
        <dbReference type="SAM" id="Phobius"/>
    </source>
</evidence>
<reference evidence="2 3" key="1">
    <citation type="journal article" date="2011" name="Stand. Genomic Sci.">
        <title>Complete genome sequence of Haliscomenobacter hydrossis type strain (O).</title>
        <authorList>
            <consortium name="US DOE Joint Genome Institute (JGI-PGF)"/>
            <person name="Daligault H."/>
            <person name="Lapidus A."/>
            <person name="Zeytun A."/>
            <person name="Nolan M."/>
            <person name="Lucas S."/>
            <person name="Del Rio T.G."/>
            <person name="Tice H."/>
            <person name="Cheng J.F."/>
            <person name="Tapia R."/>
            <person name="Han C."/>
            <person name="Goodwin L."/>
            <person name="Pitluck S."/>
            <person name="Liolios K."/>
            <person name="Pagani I."/>
            <person name="Ivanova N."/>
            <person name="Huntemann M."/>
            <person name="Mavromatis K."/>
            <person name="Mikhailova N."/>
            <person name="Pati A."/>
            <person name="Chen A."/>
            <person name="Palaniappan K."/>
            <person name="Land M."/>
            <person name="Hauser L."/>
            <person name="Brambilla E.M."/>
            <person name="Rohde M."/>
            <person name="Verbarg S."/>
            <person name="Goker M."/>
            <person name="Bristow J."/>
            <person name="Eisen J.A."/>
            <person name="Markowitz V."/>
            <person name="Hugenholtz P."/>
            <person name="Kyrpides N.C."/>
            <person name="Klenk H.P."/>
            <person name="Woyke T."/>
        </authorList>
    </citation>
    <scope>NUCLEOTIDE SEQUENCE [LARGE SCALE GENOMIC DNA]</scope>
    <source>
        <strain evidence="3">ATCC 27775 / DSM 1100 / LMG 10767 / O</strain>
    </source>
</reference>